<evidence type="ECO:0000256" key="8">
    <source>
        <dbReference type="SAM" id="MobiDB-lite"/>
    </source>
</evidence>
<dbReference type="Pfam" id="PF00664">
    <property type="entry name" value="ABC_membrane"/>
    <property type="match status" value="1"/>
</dbReference>
<dbReference type="PROSITE" id="PS50929">
    <property type="entry name" value="ABC_TM1F"/>
    <property type="match status" value="1"/>
</dbReference>
<evidence type="ECO:0000313" key="13">
    <source>
        <dbReference type="Proteomes" id="UP000249393"/>
    </source>
</evidence>
<dbReference type="InterPro" id="IPR011527">
    <property type="entry name" value="ABC1_TM_dom"/>
</dbReference>
<keyword evidence="2" id="KW-0813">Transport</keyword>
<dbReference type="Pfam" id="PF00005">
    <property type="entry name" value="ABC_tran"/>
    <property type="match status" value="1"/>
</dbReference>
<dbReference type="PROSITE" id="PS50893">
    <property type="entry name" value="ABC_TRANSPORTER_2"/>
    <property type="match status" value="1"/>
</dbReference>
<feature type="compositionally biased region" description="Basic and acidic residues" evidence="8">
    <location>
        <begin position="1"/>
        <end position="21"/>
    </location>
</feature>
<feature type="transmembrane region" description="Helical" evidence="9">
    <location>
        <begin position="302"/>
        <end position="324"/>
    </location>
</feature>
<organism evidence="12 13">
    <name type="scientific">Caulobacter segnis</name>
    <dbReference type="NCBI Taxonomy" id="88688"/>
    <lineage>
        <taxon>Bacteria</taxon>
        <taxon>Pseudomonadati</taxon>
        <taxon>Pseudomonadota</taxon>
        <taxon>Alphaproteobacteria</taxon>
        <taxon>Caulobacterales</taxon>
        <taxon>Caulobacteraceae</taxon>
        <taxon>Caulobacter</taxon>
    </lineage>
</organism>
<dbReference type="InterPro" id="IPR036640">
    <property type="entry name" value="ABC1_TM_sf"/>
</dbReference>
<dbReference type="PROSITE" id="PS00211">
    <property type="entry name" value="ABC_TRANSPORTER_1"/>
    <property type="match status" value="1"/>
</dbReference>
<dbReference type="InterPro" id="IPR003593">
    <property type="entry name" value="AAA+_ATPase"/>
</dbReference>
<dbReference type="PANTHER" id="PTHR24221">
    <property type="entry name" value="ATP-BINDING CASSETTE SUB-FAMILY B"/>
    <property type="match status" value="1"/>
</dbReference>
<evidence type="ECO:0000256" key="7">
    <source>
        <dbReference type="ARBA" id="ARBA00023136"/>
    </source>
</evidence>
<keyword evidence="4" id="KW-0547">Nucleotide-binding</keyword>
<dbReference type="FunFam" id="3.40.50.300:FF:000287">
    <property type="entry name" value="Multidrug ABC transporter ATP-binding protein"/>
    <property type="match status" value="1"/>
</dbReference>
<evidence type="ECO:0000256" key="1">
    <source>
        <dbReference type="ARBA" id="ARBA00004651"/>
    </source>
</evidence>
<feature type="transmembrane region" description="Helical" evidence="9">
    <location>
        <begin position="217"/>
        <end position="237"/>
    </location>
</feature>
<evidence type="ECO:0000256" key="9">
    <source>
        <dbReference type="SAM" id="Phobius"/>
    </source>
</evidence>
<feature type="domain" description="ABC transporter" evidence="10">
    <location>
        <begin position="400"/>
        <end position="634"/>
    </location>
</feature>
<dbReference type="GO" id="GO:0006879">
    <property type="term" value="P:intracellular iron ion homeostasis"/>
    <property type="evidence" value="ECO:0007669"/>
    <property type="project" value="TreeGrafter"/>
</dbReference>
<evidence type="ECO:0000256" key="3">
    <source>
        <dbReference type="ARBA" id="ARBA00022692"/>
    </source>
</evidence>
<evidence type="ECO:0000256" key="5">
    <source>
        <dbReference type="ARBA" id="ARBA00022840"/>
    </source>
</evidence>
<feature type="transmembrane region" description="Helical" evidence="9">
    <location>
        <begin position="106"/>
        <end position="125"/>
    </location>
</feature>
<dbReference type="AlphaFoldDB" id="A0A2W5UZC4"/>
<feature type="region of interest" description="Disordered" evidence="8">
    <location>
        <begin position="1"/>
        <end position="39"/>
    </location>
</feature>
<dbReference type="Gene3D" id="1.20.1560.10">
    <property type="entry name" value="ABC transporter type 1, transmembrane domain"/>
    <property type="match status" value="1"/>
</dbReference>
<evidence type="ECO:0000256" key="4">
    <source>
        <dbReference type="ARBA" id="ARBA00022741"/>
    </source>
</evidence>
<keyword evidence="6 9" id="KW-1133">Transmembrane helix</keyword>
<dbReference type="EMBL" id="QFQZ01000076">
    <property type="protein sequence ID" value="PZR31807.1"/>
    <property type="molecule type" value="Genomic_DNA"/>
</dbReference>
<feature type="transmembrane region" description="Helical" evidence="9">
    <location>
        <begin position="188"/>
        <end position="211"/>
    </location>
</feature>
<dbReference type="Gene3D" id="3.40.50.300">
    <property type="entry name" value="P-loop containing nucleotide triphosphate hydrolases"/>
    <property type="match status" value="1"/>
</dbReference>
<dbReference type="InterPro" id="IPR039421">
    <property type="entry name" value="Type_1_exporter"/>
</dbReference>
<accession>A0A2W5UZC4</accession>
<proteinExistence type="predicted"/>
<feature type="domain" description="ABC transmembrane type-1" evidence="11">
    <location>
        <begin position="75"/>
        <end position="362"/>
    </location>
</feature>
<reference evidence="12 13" key="1">
    <citation type="submission" date="2017-08" db="EMBL/GenBank/DDBJ databases">
        <title>Infants hospitalized years apart are colonized by the same room-sourced microbial strains.</title>
        <authorList>
            <person name="Brooks B."/>
            <person name="Olm M.R."/>
            <person name="Firek B.A."/>
            <person name="Baker R."/>
            <person name="Thomas B.C."/>
            <person name="Morowitz M.J."/>
            <person name="Banfield J.F."/>
        </authorList>
    </citation>
    <scope>NUCLEOTIDE SEQUENCE [LARGE SCALE GENOMIC DNA]</scope>
    <source>
        <strain evidence="12">S2_003_000_R2_4</strain>
    </source>
</reference>
<evidence type="ECO:0000256" key="6">
    <source>
        <dbReference type="ARBA" id="ARBA00022989"/>
    </source>
</evidence>
<comment type="subcellular location">
    <subcellularLocation>
        <location evidence="1">Cell membrane</location>
        <topology evidence="1">Multi-pass membrane protein</topology>
    </subcellularLocation>
</comment>
<evidence type="ECO:0000313" key="12">
    <source>
        <dbReference type="EMBL" id="PZR31807.1"/>
    </source>
</evidence>
<dbReference type="GO" id="GO:0016887">
    <property type="term" value="F:ATP hydrolysis activity"/>
    <property type="evidence" value="ECO:0007669"/>
    <property type="project" value="InterPro"/>
</dbReference>
<evidence type="ECO:0000256" key="2">
    <source>
        <dbReference type="ARBA" id="ARBA00022448"/>
    </source>
</evidence>
<dbReference type="SMART" id="SM00382">
    <property type="entry name" value="AAA"/>
    <property type="match status" value="1"/>
</dbReference>
<dbReference type="InterPro" id="IPR027417">
    <property type="entry name" value="P-loop_NTPase"/>
</dbReference>
<dbReference type="PANTHER" id="PTHR24221:SF402">
    <property type="entry name" value="IRON-SULFUR CLUSTERS TRANSPORTER ABCB7, MITOCHONDRIAL"/>
    <property type="match status" value="1"/>
</dbReference>
<dbReference type="InterPro" id="IPR017871">
    <property type="entry name" value="ABC_transporter-like_CS"/>
</dbReference>
<dbReference type="Proteomes" id="UP000249393">
    <property type="component" value="Unassembled WGS sequence"/>
</dbReference>
<keyword evidence="3 9" id="KW-0812">Transmembrane</keyword>
<keyword evidence="7 9" id="KW-0472">Membrane</keyword>
<feature type="transmembrane region" description="Helical" evidence="9">
    <location>
        <begin position="336"/>
        <end position="357"/>
    </location>
</feature>
<dbReference type="GO" id="GO:0140359">
    <property type="term" value="F:ABC-type transporter activity"/>
    <property type="evidence" value="ECO:0007669"/>
    <property type="project" value="InterPro"/>
</dbReference>
<dbReference type="GO" id="GO:0005524">
    <property type="term" value="F:ATP binding"/>
    <property type="evidence" value="ECO:0007669"/>
    <property type="project" value="UniProtKB-KW"/>
</dbReference>
<gene>
    <name evidence="12" type="ORF">DI526_18630</name>
</gene>
<dbReference type="GO" id="GO:0005886">
    <property type="term" value="C:plasma membrane"/>
    <property type="evidence" value="ECO:0007669"/>
    <property type="project" value="UniProtKB-SubCell"/>
</dbReference>
<dbReference type="RefSeq" id="WP_304281161.1">
    <property type="nucleotide sequence ID" value="NZ_QFQZ01000076.1"/>
</dbReference>
<dbReference type="InterPro" id="IPR003439">
    <property type="entry name" value="ABC_transporter-like_ATP-bd"/>
</dbReference>
<dbReference type="CDD" id="cd18582">
    <property type="entry name" value="ABC_6TM_ATM1_ABCB7"/>
    <property type="match status" value="1"/>
</dbReference>
<protein>
    <submittedName>
        <fullName evidence="12">Metal ABC transporter permease</fullName>
    </submittedName>
</protein>
<keyword evidence="5" id="KW-0067">ATP-binding</keyword>
<evidence type="ECO:0000259" key="11">
    <source>
        <dbReference type="PROSITE" id="PS50929"/>
    </source>
</evidence>
<feature type="transmembrane region" description="Helical" evidence="9">
    <location>
        <begin position="73"/>
        <end position="94"/>
    </location>
</feature>
<dbReference type="SUPFAM" id="SSF90123">
    <property type="entry name" value="ABC transporter transmembrane region"/>
    <property type="match status" value="1"/>
</dbReference>
<sequence length="642" mass="68229">MAHRLDDARRRGPDHPADRRSAMRGMGGPPSRGREATTGAIAKADQPVRFWSAMGDLVRVVMRSDAPGLRWRVTVALVLTLAGKMLGVLAPLMLGKAVNQLSAGQSAAVAVTWAFAGLALGWAFVRFVSAAAPQARDTIFTPVAQAAQNRAAVETFAHALSLSIDFHQSKRTGSLSRVIDRGARSMDFLLRSLAFNLAPTGVELIMAAVVLAKAYDWRFAAIALGTVAVYGYLTFAISDWRIGHRRALNEADAEAAGRAVDALLNYETVKSFGAEQRAVAGYGGALDRYGEAQIKATNSLNLLNMVQAAVMSVGLGGMAVLAGAEAAAGRIGPGDVTAAILILINLYAPLNILGFAYREIRQSLIDMEAMMDLRRQSADVADAPDAIDLPPSADRRGGAVAFEAVSFRHGARSEGLADVSLDVAPGTTVAIVGPSGAGKTTLVRLALRMIDPQAGRITLDGHDLRALTQASLRRAVALVPQDVALFNDTLAANIAFARPEATEAEVWAAAEAAELGEFIRNLPDGMATKVGERGLKLSGGERQRVGIARALLADPRVLILDEATSALDSRTEAAIQATLRKARAGRTTLVVAHRLSTIADADEIMVLRRGRVVERGRHEALLEAGGEYAALWRRQTREREPV</sequence>
<evidence type="ECO:0000259" key="10">
    <source>
        <dbReference type="PROSITE" id="PS50893"/>
    </source>
</evidence>
<dbReference type="SUPFAM" id="SSF52540">
    <property type="entry name" value="P-loop containing nucleoside triphosphate hydrolases"/>
    <property type="match status" value="1"/>
</dbReference>
<name>A0A2W5UZC4_9CAUL</name>
<comment type="caution">
    <text evidence="12">The sequence shown here is derived from an EMBL/GenBank/DDBJ whole genome shotgun (WGS) entry which is preliminary data.</text>
</comment>